<evidence type="ECO:0000256" key="4">
    <source>
        <dbReference type="ARBA" id="ARBA00022475"/>
    </source>
</evidence>
<evidence type="ECO:0000313" key="11">
    <source>
        <dbReference type="EMBL" id="SJM58984.1"/>
    </source>
</evidence>
<evidence type="ECO:0000256" key="2">
    <source>
        <dbReference type="ARBA" id="ARBA00010637"/>
    </source>
</evidence>
<evidence type="ECO:0000256" key="9">
    <source>
        <dbReference type="ARBA" id="ARBA00023136"/>
    </source>
</evidence>
<dbReference type="InterPro" id="IPR007690">
    <property type="entry name" value="T2SS_GspM"/>
</dbReference>
<keyword evidence="8 10" id="KW-1133">Transmembrane helix</keyword>
<comment type="similarity">
    <text evidence="2">Belongs to the GSP M family.</text>
</comment>
<protein>
    <recommendedName>
        <fullName evidence="13">General secretion pathway protein M</fullName>
    </recommendedName>
</protein>
<proteinExistence type="inferred from homology"/>
<organism evidence="11 12">
    <name type="scientific">Brevundimonas diminuta 3F5N</name>
    <dbReference type="NCBI Taxonomy" id="1255603"/>
    <lineage>
        <taxon>Bacteria</taxon>
        <taxon>Pseudomonadati</taxon>
        <taxon>Pseudomonadota</taxon>
        <taxon>Alphaproteobacteria</taxon>
        <taxon>Caulobacterales</taxon>
        <taxon>Caulobacteraceae</taxon>
        <taxon>Brevundimonas</taxon>
    </lineage>
</organism>
<dbReference type="GO" id="GO:0015627">
    <property type="term" value="C:type II protein secretion system complex"/>
    <property type="evidence" value="ECO:0007669"/>
    <property type="project" value="InterPro"/>
</dbReference>
<dbReference type="GO" id="GO:0015628">
    <property type="term" value="P:protein secretion by the type II secretion system"/>
    <property type="evidence" value="ECO:0007669"/>
    <property type="project" value="InterPro"/>
</dbReference>
<keyword evidence="7" id="KW-0653">Protein transport</keyword>
<dbReference type="GO" id="GO:0005886">
    <property type="term" value="C:plasma membrane"/>
    <property type="evidence" value="ECO:0007669"/>
    <property type="project" value="UniProtKB-SubCell"/>
</dbReference>
<dbReference type="Pfam" id="PF04612">
    <property type="entry name" value="T2SSM"/>
    <property type="match status" value="1"/>
</dbReference>
<dbReference type="AlphaFoldDB" id="A0A1R4FSP7"/>
<sequence length="155" mass="16127">MKALFSSVVAWWDGRSLRERRMLAVMGALVLGVVGWLGVVRPLDGWQADQARARVAAERQLGQIETAVVQRGETPTAAVDLQALVASTATATGVQPTLGMSEGGRLGFRLDRVTTAQAFGWLAALEQGGARIEELGVVESPDGTLGVTGALASGG</sequence>
<evidence type="ECO:0000256" key="7">
    <source>
        <dbReference type="ARBA" id="ARBA00022927"/>
    </source>
</evidence>
<evidence type="ECO:0000256" key="5">
    <source>
        <dbReference type="ARBA" id="ARBA00022519"/>
    </source>
</evidence>
<evidence type="ECO:0000256" key="8">
    <source>
        <dbReference type="ARBA" id="ARBA00022989"/>
    </source>
</evidence>
<dbReference type="InterPro" id="IPR023229">
    <property type="entry name" value="T2SS_M_periplasmic_sf"/>
</dbReference>
<evidence type="ECO:0000313" key="12">
    <source>
        <dbReference type="Proteomes" id="UP000195766"/>
    </source>
</evidence>
<evidence type="ECO:0000256" key="1">
    <source>
        <dbReference type="ARBA" id="ARBA00004377"/>
    </source>
</evidence>
<keyword evidence="6 10" id="KW-0812">Transmembrane</keyword>
<keyword evidence="3" id="KW-0813">Transport</keyword>
<name>A0A1R4FSP7_BREDI</name>
<feature type="transmembrane region" description="Helical" evidence="10">
    <location>
        <begin position="21"/>
        <end position="39"/>
    </location>
</feature>
<dbReference type="SUPFAM" id="SSF103054">
    <property type="entry name" value="General secretion pathway protein M, EpsM"/>
    <property type="match status" value="1"/>
</dbReference>
<dbReference type="EMBL" id="FUIE01000036">
    <property type="protein sequence ID" value="SJM58984.1"/>
    <property type="molecule type" value="Genomic_DNA"/>
</dbReference>
<gene>
    <name evidence="11" type="ORF">FM111_06785</name>
</gene>
<accession>A0A1R4FSP7</accession>
<reference evidence="11 12" key="1">
    <citation type="submission" date="2017-02" db="EMBL/GenBank/DDBJ databases">
        <authorList>
            <person name="Peterson S.W."/>
        </authorList>
    </citation>
    <scope>NUCLEOTIDE SEQUENCE [LARGE SCALE GENOMIC DNA]</scope>
    <source>
        <strain evidence="11 12">3F5N</strain>
    </source>
</reference>
<dbReference type="RefSeq" id="WP_087140230.1">
    <property type="nucleotide sequence ID" value="NZ_FUIE01000036.1"/>
</dbReference>
<dbReference type="OrthoDB" id="7432850at2"/>
<dbReference type="Proteomes" id="UP000195766">
    <property type="component" value="Unassembled WGS sequence"/>
</dbReference>
<comment type="subcellular location">
    <subcellularLocation>
        <location evidence="1">Cell inner membrane</location>
        <topology evidence="1">Single-pass membrane protein</topology>
    </subcellularLocation>
</comment>
<keyword evidence="5" id="KW-0997">Cell inner membrane</keyword>
<evidence type="ECO:0008006" key="13">
    <source>
        <dbReference type="Google" id="ProtNLM"/>
    </source>
</evidence>
<evidence type="ECO:0000256" key="6">
    <source>
        <dbReference type="ARBA" id="ARBA00022692"/>
    </source>
</evidence>
<keyword evidence="9 10" id="KW-0472">Membrane</keyword>
<evidence type="ECO:0000256" key="10">
    <source>
        <dbReference type="SAM" id="Phobius"/>
    </source>
</evidence>
<keyword evidence="4" id="KW-1003">Cell membrane</keyword>
<evidence type="ECO:0000256" key="3">
    <source>
        <dbReference type="ARBA" id="ARBA00022448"/>
    </source>
</evidence>